<keyword evidence="2" id="KW-1185">Reference proteome</keyword>
<protein>
    <submittedName>
        <fullName evidence="1">Uncharacterized protein</fullName>
    </submittedName>
</protein>
<accession>A0A7X0LS06</accession>
<evidence type="ECO:0000313" key="1">
    <source>
        <dbReference type="EMBL" id="MBB6437521.1"/>
    </source>
</evidence>
<sequence length="121" mass="13353">MIPPLTAPAWWCEFTATGANGVGVRQARSVAAPTHAVIWMRDSLRTLVSTLARAEREAAHDWLGFGQWEAVTRLRADETYTFRASMHGAELIWTARRVTVLRMVPGPVTACQYASAPADRS</sequence>
<reference evidence="1 2" key="1">
    <citation type="submission" date="2020-08" db="EMBL/GenBank/DDBJ databases">
        <title>Genomic Encyclopedia of Type Strains, Phase IV (KMG-IV): sequencing the most valuable type-strain genomes for metagenomic binning, comparative biology and taxonomic classification.</title>
        <authorList>
            <person name="Goeker M."/>
        </authorList>
    </citation>
    <scope>NUCLEOTIDE SEQUENCE [LARGE SCALE GENOMIC DNA]</scope>
    <source>
        <strain evidence="1 2">DSM 40141</strain>
    </source>
</reference>
<dbReference type="Proteomes" id="UP000540423">
    <property type="component" value="Unassembled WGS sequence"/>
</dbReference>
<dbReference type="RefSeq" id="WP_185032920.1">
    <property type="nucleotide sequence ID" value="NZ_BNBN01000014.1"/>
</dbReference>
<evidence type="ECO:0000313" key="2">
    <source>
        <dbReference type="Proteomes" id="UP000540423"/>
    </source>
</evidence>
<proteinExistence type="predicted"/>
<organism evidence="1 2">
    <name type="scientific">Streptomyces candidus</name>
    <dbReference type="NCBI Taxonomy" id="67283"/>
    <lineage>
        <taxon>Bacteria</taxon>
        <taxon>Bacillati</taxon>
        <taxon>Actinomycetota</taxon>
        <taxon>Actinomycetes</taxon>
        <taxon>Kitasatosporales</taxon>
        <taxon>Streptomycetaceae</taxon>
        <taxon>Streptomyces</taxon>
    </lineage>
</organism>
<dbReference type="EMBL" id="JACHEM010000010">
    <property type="protein sequence ID" value="MBB6437521.1"/>
    <property type="molecule type" value="Genomic_DNA"/>
</dbReference>
<dbReference type="AlphaFoldDB" id="A0A7X0LS06"/>
<comment type="caution">
    <text evidence="1">The sequence shown here is derived from an EMBL/GenBank/DDBJ whole genome shotgun (WGS) entry which is preliminary data.</text>
</comment>
<gene>
    <name evidence="1" type="ORF">HNQ79_004022</name>
</gene>
<name>A0A7X0LS06_9ACTN</name>